<protein>
    <recommendedName>
        <fullName evidence="4">PepSY domain-containing protein</fullName>
    </recommendedName>
</protein>
<organism evidence="2 3">
    <name type="scientific">Roseivivax halodurans JCM 10272</name>
    <dbReference type="NCBI Taxonomy" id="1449350"/>
    <lineage>
        <taxon>Bacteria</taxon>
        <taxon>Pseudomonadati</taxon>
        <taxon>Pseudomonadota</taxon>
        <taxon>Alphaproteobacteria</taxon>
        <taxon>Rhodobacterales</taxon>
        <taxon>Roseobacteraceae</taxon>
        <taxon>Roseivivax</taxon>
    </lineage>
</organism>
<evidence type="ECO:0000313" key="3">
    <source>
        <dbReference type="Proteomes" id="UP000022447"/>
    </source>
</evidence>
<evidence type="ECO:0000313" key="2">
    <source>
        <dbReference type="EMBL" id="ETX13739.1"/>
    </source>
</evidence>
<dbReference type="STRING" id="1449350.OCH239_07155"/>
<feature type="chain" id="PRO_5004977752" description="PepSY domain-containing protein" evidence="1">
    <location>
        <begin position="20"/>
        <end position="104"/>
    </location>
</feature>
<dbReference type="EMBL" id="JALZ01000019">
    <property type="protein sequence ID" value="ETX13739.1"/>
    <property type="molecule type" value="Genomic_DNA"/>
</dbReference>
<keyword evidence="3" id="KW-1185">Reference proteome</keyword>
<evidence type="ECO:0008006" key="4">
    <source>
        <dbReference type="Google" id="ProtNLM"/>
    </source>
</evidence>
<dbReference type="Proteomes" id="UP000022447">
    <property type="component" value="Unassembled WGS sequence"/>
</dbReference>
<comment type="caution">
    <text evidence="2">The sequence shown here is derived from an EMBL/GenBank/DDBJ whole genome shotgun (WGS) entry which is preliminary data.</text>
</comment>
<evidence type="ECO:0000256" key="1">
    <source>
        <dbReference type="SAM" id="SignalP"/>
    </source>
</evidence>
<sequence>MRPYLILFAVILGASPLAADPPPPVPALDLPEIAKSIAARYRGRLMEVELEEPDREERRMGTRVVYEAEYLTPGDNRLTLRLDGDTGAFLSVEGVGQTEARIRK</sequence>
<accession>X7ECB8</accession>
<feature type="signal peptide" evidence="1">
    <location>
        <begin position="1"/>
        <end position="19"/>
    </location>
</feature>
<dbReference type="AlphaFoldDB" id="X7ECB8"/>
<dbReference type="OrthoDB" id="7870353at2"/>
<reference evidence="2 3" key="1">
    <citation type="submission" date="2014-01" db="EMBL/GenBank/DDBJ databases">
        <title>Roseivivax halodurans JCM 10272 Genome Sequencing.</title>
        <authorList>
            <person name="Lai Q."/>
            <person name="Li G."/>
            <person name="Shao Z."/>
        </authorList>
    </citation>
    <scope>NUCLEOTIDE SEQUENCE [LARGE SCALE GENOMIC DNA]</scope>
    <source>
        <strain evidence="2 3">JCM 10272</strain>
    </source>
</reference>
<gene>
    <name evidence="2" type="ORF">OCH239_07155</name>
</gene>
<dbReference type="RefSeq" id="WP_037264449.1">
    <property type="nucleotide sequence ID" value="NZ_JALZ01000019.1"/>
</dbReference>
<name>X7ECB8_9RHOB</name>
<keyword evidence="1" id="KW-0732">Signal</keyword>
<proteinExistence type="predicted"/>